<evidence type="ECO:0000259" key="1">
    <source>
        <dbReference type="Pfam" id="PF14317"/>
    </source>
</evidence>
<reference evidence="2 3" key="1">
    <citation type="submission" date="2019-11" db="EMBL/GenBank/DDBJ databases">
        <title>Streptococcus uberis isolated from clinical mastitis cases on a southeastern Queensland dairy.</title>
        <authorList>
            <person name="Workentine M.L."/>
            <person name="Price R."/>
            <person name="Olchowy T."/>
        </authorList>
    </citation>
    <scope>NUCLEOTIDE SEQUENCE [LARGE SCALE GENOMIC DNA]</scope>
    <source>
        <strain evidence="2 3">OLC4459-A17</strain>
    </source>
</reference>
<dbReference type="RefSeq" id="WP_015911662.1">
    <property type="nucleotide sequence ID" value="NZ_JADFAY010000001.1"/>
</dbReference>
<dbReference type="AlphaFoldDB" id="A0A6L6G9S5"/>
<accession>A0A6L6G9S5</accession>
<dbReference type="Pfam" id="PF14317">
    <property type="entry name" value="YcxB"/>
    <property type="match status" value="1"/>
</dbReference>
<sequence length="175" mass="20717">MDNQVPLFEARAQITLETYLAMNRTLFVMKVRKYRLWYCLFLGSVILLLFLSKAYGSFLFLLLFAITFPFIMKGMVSWRAKKYYLQTKSIQNEEIHYSFFQDHFKTVQSKGSASYRYSDIFRMTITDTTIYLFINDIQAFIIEGESVSPELFVFLKNQSKSFSAKKNKIIDHSYK</sequence>
<name>A0A6L6G9S5_STRUB</name>
<gene>
    <name evidence="2" type="ORF">GKS16_08040</name>
</gene>
<dbReference type="InterPro" id="IPR025588">
    <property type="entry name" value="YcxB-like_C"/>
</dbReference>
<feature type="domain" description="YcxB-like C-terminal" evidence="1">
    <location>
        <begin position="101"/>
        <end position="157"/>
    </location>
</feature>
<dbReference type="EMBL" id="WLXI01000054">
    <property type="protein sequence ID" value="MTD02215.1"/>
    <property type="molecule type" value="Genomic_DNA"/>
</dbReference>
<proteinExistence type="predicted"/>
<dbReference type="Proteomes" id="UP000483839">
    <property type="component" value="Unassembled WGS sequence"/>
</dbReference>
<organism evidence="2 3">
    <name type="scientific">Streptococcus uberis</name>
    <dbReference type="NCBI Taxonomy" id="1349"/>
    <lineage>
        <taxon>Bacteria</taxon>
        <taxon>Bacillati</taxon>
        <taxon>Bacillota</taxon>
        <taxon>Bacilli</taxon>
        <taxon>Lactobacillales</taxon>
        <taxon>Streptococcaceae</taxon>
        <taxon>Streptococcus</taxon>
    </lineage>
</organism>
<protein>
    <recommendedName>
        <fullName evidence="1">YcxB-like C-terminal domain-containing protein</fullName>
    </recommendedName>
</protein>
<comment type="caution">
    <text evidence="2">The sequence shown here is derived from an EMBL/GenBank/DDBJ whole genome shotgun (WGS) entry which is preliminary data.</text>
</comment>
<evidence type="ECO:0000313" key="3">
    <source>
        <dbReference type="Proteomes" id="UP000483839"/>
    </source>
</evidence>
<evidence type="ECO:0000313" key="2">
    <source>
        <dbReference type="EMBL" id="MTD02215.1"/>
    </source>
</evidence>